<accession>A0ABY7K306</accession>
<keyword evidence="3" id="KW-1185">Reference proteome</keyword>
<evidence type="ECO:0000313" key="3">
    <source>
        <dbReference type="Proteomes" id="UP001164693"/>
    </source>
</evidence>
<gene>
    <name evidence="2" type="ORF">M6B22_10595</name>
</gene>
<dbReference type="RefSeq" id="WP_269445728.1">
    <property type="nucleotide sequence ID" value="NZ_CP097463.1"/>
</dbReference>
<reference evidence="2" key="1">
    <citation type="submission" date="2022-05" db="EMBL/GenBank/DDBJ databases">
        <title>Jatrophihabitans sp. SB3-54 whole genome sequence.</title>
        <authorList>
            <person name="Suh M.K."/>
            <person name="Eom M.K."/>
            <person name="Kim J.S."/>
            <person name="Kim H.S."/>
            <person name="Do H.E."/>
            <person name="Shin Y.K."/>
            <person name="Lee J.-S."/>
        </authorList>
    </citation>
    <scope>NUCLEOTIDE SEQUENCE</scope>
    <source>
        <strain evidence="2">SB3-54</strain>
    </source>
</reference>
<dbReference type="InterPro" id="IPR009937">
    <property type="entry name" value="Phage_holin_3_6"/>
</dbReference>
<proteinExistence type="predicted"/>
<keyword evidence="1" id="KW-1133">Transmembrane helix</keyword>
<feature type="transmembrane region" description="Helical" evidence="1">
    <location>
        <begin position="92"/>
        <end position="114"/>
    </location>
</feature>
<dbReference type="EMBL" id="CP097463">
    <property type="protein sequence ID" value="WAX59187.1"/>
    <property type="molecule type" value="Genomic_DNA"/>
</dbReference>
<dbReference type="Proteomes" id="UP001164693">
    <property type="component" value="Chromosome"/>
</dbReference>
<sequence>MTVTPQSDEVPQPGRHAAEPTVGQLVSEASAHLSTIIQGEVALAKLELKSSVKNAGVGAGFFVTALVLLFFSFTFGLIALAEGLTAAGIWRWLSYLIVFVFLLLLIGALVFLGVRKVKRVKAPKRTIDTGKDTVAYLKANTKRS</sequence>
<dbReference type="Pfam" id="PF07332">
    <property type="entry name" value="Phage_holin_3_6"/>
    <property type="match status" value="1"/>
</dbReference>
<protein>
    <submittedName>
        <fullName evidence="2">Phage holin family protein</fullName>
    </submittedName>
</protein>
<name>A0ABY7K306_9ACTN</name>
<evidence type="ECO:0000256" key="1">
    <source>
        <dbReference type="SAM" id="Phobius"/>
    </source>
</evidence>
<evidence type="ECO:0000313" key="2">
    <source>
        <dbReference type="EMBL" id="WAX59187.1"/>
    </source>
</evidence>
<keyword evidence="1" id="KW-0472">Membrane</keyword>
<keyword evidence="1" id="KW-0812">Transmembrane</keyword>
<feature type="transmembrane region" description="Helical" evidence="1">
    <location>
        <begin position="55"/>
        <end position="80"/>
    </location>
</feature>
<organism evidence="2 3">
    <name type="scientific">Jatrophihabitans cynanchi</name>
    <dbReference type="NCBI Taxonomy" id="2944128"/>
    <lineage>
        <taxon>Bacteria</taxon>
        <taxon>Bacillati</taxon>
        <taxon>Actinomycetota</taxon>
        <taxon>Actinomycetes</taxon>
        <taxon>Jatrophihabitantales</taxon>
        <taxon>Jatrophihabitantaceae</taxon>
        <taxon>Jatrophihabitans</taxon>
    </lineage>
</organism>